<evidence type="ECO:0000313" key="3">
    <source>
        <dbReference type="Proteomes" id="UP000830055"/>
    </source>
</evidence>
<dbReference type="InterPro" id="IPR000036">
    <property type="entry name" value="Peptidase_A26_omptin"/>
</dbReference>
<feature type="signal peptide" evidence="1">
    <location>
        <begin position="1"/>
        <end position="34"/>
    </location>
</feature>
<accession>A0ABM7W5L9</accession>
<organism evidence="2 3">
    <name type="scientific">Desulfofustis limnaeus</name>
    <dbReference type="NCBI Taxonomy" id="2740163"/>
    <lineage>
        <taxon>Bacteria</taxon>
        <taxon>Pseudomonadati</taxon>
        <taxon>Thermodesulfobacteriota</taxon>
        <taxon>Desulfobulbia</taxon>
        <taxon>Desulfobulbales</taxon>
        <taxon>Desulfocapsaceae</taxon>
        <taxon>Desulfofustis</taxon>
    </lineage>
</organism>
<dbReference type="InterPro" id="IPR020080">
    <property type="entry name" value="OM_adhesin/peptidase_omptin"/>
</dbReference>
<evidence type="ECO:0000256" key="1">
    <source>
        <dbReference type="SAM" id="SignalP"/>
    </source>
</evidence>
<reference evidence="2 3" key="1">
    <citation type="submission" date="2022-01" db="EMBL/GenBank/DDBJ databases">
        <title>Desulfofustis limnae sp. nov., a novel mesophilic sulfate-reducing bacterium isolated from marsh soil.</title>
        <authorList>
            <person name="Watanabe M."/>
            <person name="Takahashi A."/>
            <person name="Kojima H."/>
            <person name="Fukui M."/>
        </authorList>
    </citation>
    <scope>NUCLEOTIDE SEQUENCE [LARGE SCALE GENOMIC DNA]</scope>
    <source>
        <strain evidence="2 3">PPLL</strain>
    </source>
</reference>
<gene>
    <name evidence="2" type="ORF">DPPLL_05720</name>
</gene>
<name>A0ABM7W5L9_9BACT</name>
<dbReference type="SUPFAM" id="SSF69917">
    <property type="entry name" value="OMPT-like"/>
    <property type="match status" value="1"/>
</dbReference>
<dbReference type="RefSeq" id="WP_284153302.1">
    <property type="nucleotide sequence ID" value="NZ_AP025516.1"/>
</dbReference>
<evidence type="ECO:0008006" key="4">
    <source>
        <dbReference type="Google" id="ProtNLM"/>
    </source>
</evidence>
<dbReference type="EMBL" id="AP025516">
    <property type="protein sequence ID" value="BDD86207.1"/>
    <property type="molecule type" value="Genomic_DNA"/>
</dbReference>
<protein>
    <recommendedName>
        <fullName evidence="4">Outer membrane protease</fullName>
    </recommendedName>
</protein>
<feature type="chain" id="PRO_5046844033" description="Outer membrane protease" evidence="1">
    <location>
        <begin position="35"/>
        <end position="323"/>
    </location>
</feature>
<dbReference type="InterPro" id="IPR053724">
    <property type="entry name" value="OMP_A26_sf"/>
</dbReference>
<keyword evidence="3" id="KW-1185">Reference proteome</keyword>
<dbReference type="Proteomes" id="UP000830055">
    <property type="component" value="Chromosome"/>
</dbReference>
<evidence type="ECO:0000313" key="2">
    <source>
        <dbReference type="EMBL" id="BDD86207.1"/>
    </source>
</evidence>
<dbReference type="Gene3D" id="2.40.128.90">
    <property type="entry name" value="OMPT-like"/>
    <property type="match status" value="1"/>
</dbReference>
<proteinExistence type="predicted"/>
<sequence>MRRSGFIHRFSNTFVVASLVAAAGVATAPFEAGAAQYQVSVGTERMSGDTTYQIGFPGVAPNGVRYDGYFPFSELAWPLDIWLARVDGRATINDQWRINLSIKKNLSTPDDEMTDSDWLTPADPSILDVYSEFSISDFDALIVDADIQWTFLRQDAFSLFLGAGLLYQNFDYESKLLYQYSPSGMPGFAFVGDGRVGITYEMTYTMPYLKIGGDLQLGPRFTLQTSFAYSPLVEAEDTDRHLLRELGGKYSTGDLDGTGYAVDVSGTYYMTPALYLEAGFHYRYIEVDGEQTQVYGVGIPIGTFREESESTQTSGYLSVGYRF</sequence>
<dbReference type="Pfam" id="PF01278">
    <property type="entry name" value="Omptin"/>
    <property type="match status" value="1"/>
</dbReference>
<keyword evidence="1" id="KW-0732">Signal</keyword>